<keyword evidence="2" id="KW-0378">Hydrolase</keyword>
<proteinExistence type="predicted"/>
<evidence type="ECO:0000259" key="1">
    <source>
        <dbReference type="Pfam" id="PF00561"/>
    </source>
</evidence>
<dbReference type="PRINTS" id="PR00111">
    <property type="entry name" value="ABHYDROLASE"/>
</dbReference>
<evidence type="ECO:0000313" key="3">
    <source>
        <dbReference type="Proteomes" id="UP000294359"/>
    </source>
</evidence>
<dbReference type="PANTHER" id="PTHR43798">
    <property type="entry name" value="MONOACYLGLYCEROL LIPASE"/>
    <property type="match status" value="1"/>
</dbReference>
<dbReference type="Pfam" id="PF00561">
    <property type="entry name" value="Abhydrolase_1"/>
    <property type="match status" value="1"/>
</dbReference>
<dbReference type="InterPro" id="IPR000073">
    <property type="entry name" value="AB_hydrolase_1"/>
</dbReference>
<name>A0ABX5SAA3_9BURK</name>
<accession>A0ABX5SAA3</accession>
<evidence type="ECO:0000313" key="2">
    <source>
        <dbReference type="EMBL" id="QBQ37037.1"/>
    </source>
</evidence>
<keyword evidence="3" id="KW-1185">Reference proteome</keyword>
<dbReference type="EMBL" id="CP038026">
    <property type="protein sequence ID" value="QBQ37037.1"/>
    <property type="molecule type" value="Genomic_DNA"/>
</dbReference>
<dbReference type="GO" id="GO:0016787">
    <property type="term" value="F:hydrolase activity"/>
    <property type="evidence" value="ECO:0007669"/>
    <property type="project" value="UniProtKB-KW"/>
</dbReference>
<protein>
    <submittedName>
        <fullName evidence="2">Alpha/beta hydrolase</fullName>
    </submittedName>
</protein>
<dbReference type="Gene3D" id="3.40.50.1820">
    <property type="entry name" value="alpha/beta hydrolase"/>
    <property type="match status" value="1"/>
</dbReference>
<gene>
    <name evidence="2" type="ORF">E1742_13300</name>
</gene>
<sequence length="398" mass="42489">MRAVELCIVAGGAGIHRRPCFSAIMPKFRQRGRRAADAVARRGVKIGEIVVGPFAVRSATSQLRPQPMSRSCLSVLFSLVACGGAVASPIADQVAFSHPQQMVDIGGRRLHLYCNGTGSPTVVFDAPSADAGWSWHAVQPAIARRTRACVYDRAGLGYSDPSPLPGTSGNAVADLHKLLQTAGIAPPYVLVGTSYGGGNVQLYTYRYPEQVRGLVLVEPEHEDEMARLDRASQGRWSQLTAAQAAIWPQCVAAAEKGFVPGSEAFLQCTGGIQPVYGRELAAARLAVETSPGYWHAAASEQAHFDVSRAELGAARRSYGDLPLVVLTRGVSPFAVPGKPQSELNKATERENMAMHKEVAALSSRGSQRVVPGAGHIIQQDRPEAVVRAITDVLDELRP</sequence>
<dbReference type="Proteomes" id="UP000294359">
    <property type="component" value="Chromosome"/>
</dbReference>
<reference evidence="2 3" key="1">
    <citation type="submission" date="2019-03" db="EMBL/GenBank/DDBJ databases">
        <title>Draft Genome Sequences of Six Type Strains of the Genus Massilia.</title>
        <authorList>
            <person name="Miess H."/>
            <person name="Frediansyhah A."/>
            <person name="Gross H."/>
        </authorList>
    </citation>
    <scope>NUCLEOTIDE SEQUENCE [LARGE SCALE GENOMIC DNA]</scope>
    <source>
        <strain evidence="2 3">DSM 17505</strain>
    </source>
</reference>
<dbReference type="InterPro" id="IPR050266">
    <property type="entry name" value="AB_hydrolase_sf"/>
</dbReference>
<feature type="domain" description="AB hydrolase-1" evidence="1">
    <location>
        <begin position="131"/>
        <end position="245"/>
    </location>
</feature>
<organism evidence="2 3">
    <name type="scientific">Pseudoduganella plicata</name>
    <dbReference type="NCBI Taxonomy" id="321984"/>
    <lineage>
        <taxon>Bacteria</taxon>
        <taxon>Pseudomonadati</taxon>
        <taxon>Pseudomonadota</taxon>
        <taxon>Betaproteobacteria</taxon>
        <taxon>Burkholderiales</taxon>
        <taxon>Oxalobacteraceae</taxon>
        <taxon>Telluria group</taxon>
        <taxon>Pseudoduganella</taxon>
    </lineage>
</organism>
<dbReference type="PANTHER" id="PTHR43798:SF33">
    <property type="entry name" value="HYDROLASE, PUTATIVE (AFU_ORTHOLOGUE AFUA_2G14860)-RELATED"/>
    <property type="match status" value="1"/>
</dbReference>
<dbReference type="SUPFAM" id="SSF53474">
    <property type="entry name" value="alpha/beta-Hydrolases"/>
    <property type="match status" value="1"/>
</dbReference>
<dbReference type="InterPro" id="IPR029058">
    <property type="entry name" value="AB_hydrolase_fold"/>
</dbReference>